<dbReference type="SUPFAM" id="SSF56235">
    <property type="entry name" value="N-terminal nucleophile aminohydrolases (Ntn hydrolases)"/>
    <property type="match status" value="1"/>
</dbReference>
<dbReference type="PANTHER" id="PTHR32194:SF0">
    <property type="entry name" value="ATP-DEPENDENT PROTEASE SUBUNIT HSLV"/>
    <property type="match status" value="1"/>
</dbReference>
<dbReference type="RefSeq" id="WP_132125967.1">
    <property type="nucleotide sequence ID" value="NZ_SLWS01000019.1"/>
</dbReference>
<evidence type="ECO:0000256" key="6">
    <source>
        <dbReference type="ARBA" id="ARBA00022813"/>
    </source>
</evidence>
<proteinExistence type="predicted"/>
<keyword evidence="7 10" id="KW-0647">Proteasome</keyword>
<dbReference type="OrthoDB" id="5174038at2"/>
<evidence type="ECO:0000256" key="8">
    <source>
        <dbReference type="ARBA" id="ARBA00023145"/>
    </source>
</evidence>
<keyword evidence="5" id="KW-0378">Hydrolase</keyword>
<dbReference type="Gene3D" id="3.60.20.10">
    <property type="entry name" value="Glutamine Phosphoribosylpyrophosphate, subunit 1, domain 1"/>
    <property type="match status" value="1"/>
</dbReference>
<dbReference type="GO" id="GO:0005839">
    <property type="term" value="C:proteasome core complex"/>
    <property type="evidence" value="ECO:0007669"/>
    <property type="project" value="UniProtKB-UniRule"/>
</dbReference>
<evidence type="ECO:0000256" key="3">
    <source>
        <dbReference type="ARBA" id="ARBA00022670"/>
    </source>
</evidence>
<protein>
    <recommendedName>
        <fullName evidence="9">Proteasome subunit beta</fullName>
        <ecNumber evidence="9">3.4.25.1</ecNumber>
    </recommendedName>
</protein>
<keyword evidence="4" id="KW-0888">Threonine protease</keyword>
<organism evidence="10 11">
    <name type="scientific">Actinocrispum wychmicini</name>
    <dbReference type="NCBI Taxonomy" id="1213861"/>
    <lineage>
        <taxon>Bacteria</taxon>
        <taxon>Bacillati</taxon>
        <taxon>Actinomycetota</taxon>
        <taxon>Actinomycetes</taxon>
        <taxon>Pseudonocardiales</taxon>
        <taxon>Pseudonocardiaceae</taxon>
        <taxon>Actinocrispum</taxon>
    </lineage>
</organism>
<dbReference type="PANTHER" id="PTHR32194">
    <property type="entry name" value="METALLOPROTEASE TLDD"/>
    <property type="match status" value="1"/>
</dbReference>
<evidence type="ECO:0000313" key="10">
    <source>
        <dbReference type="EMBL" id="TCO46521.1"/>
    </source>
</evidence>
<comment type="catalytic activity">
    <reaction evidence="1">
        <text>Cleavage of peptide bonds with very broad specificity.</text>
        <dbReference type="EC" id="3.4.25.1"/>
    </reaction>
</comment>
<dbReference type="Pfam" id="PF00227">
    <property type="entry name" value="Proteasome"/>
    <property type="match status" value="1"/>
</dbReference>
<dbReference type="PROSITE" id="PS51476">
    <property type="entry name" value="PROTEASOME_BETA_2"/>
    <property type="match status" value="1"/>
</dbReference>
<dbReference type="GO" id="GO:0005737">
    <property type="term" value="C:cytoplasm"/>
    <property type="evidence" value="ECO:0007669"/>
    <property type="project" value="TreeGrafter"/>
</dbReference>
<evidence type="ECO:0000313" key="11">
    <source>
        <dbReference type="Proteomes" id="UP000295680"/>
    </source>
</evidence>
<gene>
    <name evidence="10" type="ORF">EV192_119100</name>
</gene>
<sequence length="262" mass="28310">MTAEPTFSMDVTNSSFFSHLQAHAPELLPWNRRIEHPLDNVPHGTTVLAVAHADGVLLAGDRRATAGNLIAQRDLDKVYPADDHSGIAFAGTVGLAVEMVKLFQVELEQYDRIEGVQLSIEGKVNRLGAMIRANLAAAEQGMAVIPLFAGWDQRRNTGRIFSTDITGHVTEDKDYESVGSGSYFAKGALKKLWRPGLTEAGAARICVEALYDAADDDSATGGPDLVRRLFPLLATVTADGYRQFTNEESGAIAEAVIADRSR</sequence>
<dbReference type="CDD" id="cd01906">
    <property type="entry name" value="proteasome_protease_HslV"/>
    <property type="match status" value="1"/>
</dbReference>
<dbReference type="EMBL" id="SLWS01000019">
    <property type="protein sequence ID" value="TCO46521.1"/>
    <property type="molecule type" value="Genomic_DNA"/>
</dbReference>
<dbReference type="InterPro" id="IPR023333">
    <property type="entry name" value="Proteasome_suB-type"/>
</dbReference>
<dbReference type="GO" id="GO:0010498">
    <property type="term" value="P:proteasomal protein catabolic process"/>
    <property type="evidence" value="ECO:0007669"/>
    <property type="project" value="UniProtKB-UniRule"/>
</dbReference>
<dbReference type="InterPro" id="IPR022483">
    <property type="entry name" value="PSB_actinobac"/>
</dbReference>
<comment type="caution">
    <text evidence="10">The sequence shown here is derived from an EMBL/GenBank/DDBJ whole genome shotgun (WGS) entry which is preliminary data.</text>
</comment>
<evidence type="ECO:0000256" key="2">
    <source>
        <dbReference type="ARBA" id="ARBA00022490"/>
    </source>
</evidence>
<dbReference type="NCBIfam" id="TIGR03690">
    <property type="entry name" value="20S_bact_beta"/>
    <property type="match status" value="1"/>
</dbReference>
<keyword evidence="6" id="KW-0068">Autocatalytic cleavage</keyword>
<dbReference type="AlphaFoldDB" id="A0A4R2IMV3"/>
<keyword evidence="11" id="KW-1185">Reference proteome</keyword>
<evidence type="ECO:0000256" key="4">
    <source>
        <dbReference type="ARBA" id="ARBA00022698"/>
    </source>
</evidence>
<dbReference type="InterPro" id="IPR029055">
    <property type="entry name" value="Ntn_hydrolases_N"/>
</dbReference>
<name>A0A4R2IMV3_9PSEU</name>
<keyword evidence="3" id="KW-0645">Protease</keyword>
<evidence type="ECO:0000256" key="1">
    <source>
        <dbReference type="ARBA" id="ARBA00001198"/>
    </source>
</evidence>
<dbReference type="GO" id="GO:0004298">
    <property type="term" value="F:threonine-type endopeptidase activity"/>
    <property type="evidence" value="ECO:0007669"/>
    <property type="project" value="UniProtKB-UniRule"/>
</dbReference>
<evidence type="ECO:0000256" key="9">
    <source>
        <dbReference type="NCBIfam" id="TIGR03690"/>
    </source>
</evidence>
<dbReference type="EC" id="3.4.25.1" evidence="9"/>
<keyword evidence="2" id="KW-0963">Cytoplasm</keyword>
<dbReference type="Proteomes" id="UP000295680">
    <property type="component" value="Unassembled WGS sequence"/>
</dbReference>
<dbReference type="InterPro" id="IPR001353">
    <property type="entry name" value="Proteasome_sua/b"/>
</dbReference>
<evidence type="ECO:0000256" key="5">
    <source>
        <dbReference type="ARBA" id="ARBA00022801"/>
    </source>
</evidence>
<evidence type="ECO:0000256" key="7">
    <source>
        <dbReference type="ARBA" id="ARBA00022942"/>
    </source>
</evidence>
<reference evidence="10 11" key="1">
    <citation type="submission" date="2019-03" db="EMBL/GenBank/DDBJ databases">
        <title>Genomic Encyclopedia of Type Strains, Phase IV (KMG-IV): sequencing the most valuable type-strain genomes for metagenomic binning, comparative biology and taxonomic classification.</title>
        <authorList>
            <person name="Goeker M."/>
        </authorList>
    </citation>
    <scope>NUCLEOTIDE SEQUENCE [LARGE SCALE GENOMIC DNA]</scope>
    <source>
        <strain evidence="10 11">DSM 45934</strain>
    </source>
</reference>
<keyword evidence="8" id="KW-0865">Zymogen</keyword>
<accession>A0A4R2IMV3</accession>